<sequence>SNHLRNFFKVQALLLFPVMAAEGTVSSDVQKLIEESEALYDKKEFPALYNLLSPYKDSQDANILWRLARAATEKGKMGEGEERKKFIYEAWDYINKALELDNDNFACHKWYGILLDYTAEYEGTKQRIANAFKVKEHFMKAIELNPKDATTLYCLGYWCFLFADMAWYQRKIASVLFASPPTSTYDEALDYFKKAEEAEPGFYNQNKVMLGKSYMRLKDKETAKTYLLKALEHQDKTTDDAKVCVC</sequence>
<feature type="chain" id="PRO_5043494863" description="Regulator of microtubule dynamics protein 1" evidence="9">
    <location>
        <begin position="24"/>
        <end position="246"/>
    </location>
</feature>
<evidence type="ECO:0000313" key="11">
    <source>
        <dbReference type="Proteomes" id="UP001497497"/>
    </source>
</evidence>
<evidence type="ECO:0000256" key="3">
    <source>
        <dbReference type="ARBA" id="ARBA00022490"/>
    </source>
</evidence>
<proteinExistence type="predicted"/>
<comment type="subunit">
    <text evidence="2">Interacts with microtubules.</text>
</comment>
<keyword evidence="4" id="KW-0677">Repeat</keyword>
<protein>
    <recommendedName>
        <fullName evidence="7">Regulator of microtubule dynamics protein 1</fullName>
    </recommendedName>
    <alternativeName>
        <fullName evidence="8">Protein FAM82B</fullName>
    </alternativeName>
</protein>
<reference evidence="10 11" key="1">
    <citation type="submission" date="2024-04" db="EMBL/GenBank/DDBJ databases">
        <authorList>
            <consortium name="Genoscope - CEA"/>
            <person name="William W."/>
        </authorList>
    </citation>
    <scope>NUCLEOTIDE SEQUENCE [LARGE SCALE GENOMIC DNA]</scope>
</reference>
<evidence type="ECO:0000256" key="9">
    <source>
        <dbReference type="SAM" id="SignalP"/>
    </source>
</evidence>
<dbReference type="PANTHER" id="PTHR16056:SF16">
    <property type="entry name" value="REGULATOR OF MICROTUBULE DYNAMICS PROTEIN 1"/>
    <property type="match status" value="1"/>
</dbReference>
<comment type="subcellular location">
    <subcellularLocation>
        <location evidence="1">Cytoplasm</location>
        <location evidence="1">Cytoskeleton</location>
    </subcellularLocation>
</comment>
<dbReference type="PANTHER" id="PTHR16056">
    <property type="entry name" value="REGULATOR OF MICROTUBULE DYNAMICS PROTEIN"/>
    <property type="match status" value="1"/>
</dbReference>
<dbReference type="GO" id="GO:0008017">
    <property type="term" value="F:microtubule binding"/>
    <property type="evidence" value="ECO:0007669"/>
    <property type="project" value="TreeGrafter"/>
</dbReference>
<dbReference type="Proteomes" id="UP001497497">
    <property type="component" value="Unassembled WGS sequence"/>
</dbReference>
<keyword evidence="3" id="KW-0963">Cytoplasm</keyword>
<dbReference type="GO" id="GO:0097431">
    <property type="term" value="C:mitotic spindle pole"/>
    <property type="evidence" value="ECO:0007669"/>
    <property type="project" value="TreeGrafter"/>
</dbReference>
<organism evidence="10 11">
    <name type="scientific">Lymnaea stagnalis</name>
    <name type="common">Great pond snail</name>
    <name type="synonym">Helix stagnalis</name>
    <dbReference type="NCBI Taxonomy" id="6523"/>
    <lineage>
        <taxon>Eukaryota</taxon>
        <taxon>Metazoa</taxon>
        <taxon>Spiralia</taxon>
        <taxon>Lophotrochozoa</taxon>
        <taxon>Mollusca</taxon>
        <taxon>Gastropoda</taxon>
        <taxon>Heterobranchia</taxon>
        <taxon>Euthyneura</taxon>
        <taxon>Panpulmonata</taxon>
        <taxon>Hygrophila</taxon>
        <taxon>Lymnaeoidea</taxon>
        <taxon>Lymnaeidae</taxon>
        <taxon>Lymnaea</taxon>
    </lineage>
</organism>
<evidence type="ECO:0000313" key="10">
    <source>
        <dbReference type="EMBL" id="CAL1543847.1"/>
    </source>
</evidence>
<dbReference type="InterPro" id="IPR011990">
    <property type="entry name" value="TPR-like_helical_dom_sf"/>
</dbReference>
<dbReference type="AlphaFoldDB" id="A0AAV2ICR3"/>
<gene>
    <name evidence="10" type="ORF">GSLYS_00017360001</name>
</gene>
<feature type="non-terminal residue" evidence="10">
    <location>
        <position position="1"/>
    </location>
</feature>
<evidence type="ECO:0000256" key="8">
    <source>
        <dbReference type="ARBA" id="ARBA00041958"/>
    </source>
</evidence>
<keyword evidence="9" id="KW-0732">Signal</keyword>
<keyword evidence="5" id="KW-0802">TPR repeat</keyword>
<evidence type="ECO:0000256" key="5">
    <source>
        <dbReference type="ARBA" id="ARBA00022803"/>
    </source>
</evidence>
<dbReference type="EMBL" id="CAXITT010000580">
    <property type="protein sequence ID" value="CAL1543847.1"/>
    <property type="molecule type" value="Genomic_DNA"/>
</dbReference>
<evidence type="ECO:0000256" key="6">
    <source>
        <dbReference type="ARBA" id="ARBA00023212"/>
    </source>
</evidence>
<keyword evidence="6" id="KW-0206">Cytoskeleton</keyword>
<dbReference type="GO" id="GO:0005876">
    <property type="term" value="C:spindle microtubule"/>
    <property type="evidence" value="ECO:0007669"/>
    <property type="project" value="TreeGrafter"/>
</dbReference>
<evidence type="ECO:0000256" key="2">
    <source>
        <dbReference type="ARBA" id="ARBA00011375"/>
    </source>
</evidence>
<comment type="caution">
    <text evidence="10">The sequence shown here is derived from an EMBL/GenBank/DDBJ whole genome shotgun (WGS) entry which is preliminary data.</text>
</comment>
<accession>A0AAV2ICR3</accession>
<dbReference type="SUPFAM" id="SSF48452">
    <property type="entry name" value="TPR-like"/>
    <property type="match status" value="1"/>
</dbReference>
<evidence type="ECO:0000256" key="1">
    <source>
        <dbReference type="ARBA" id="ARBA00004245"/>
    </source>
</evidence>
<evidence type="ECO:0000256" key="7">
    <source>
        <dbReference type="ARBA" id="ARBA00039966"/>
    </source>
</evidence>
<dbReference type="Pfam" id="PF21033">
    <property type="entry name" value="RMD1-3"/>
    <property type="match status" value="1"/>
</dbReference>
<feature type="signal peptide" evidence="9">
    <location>
        <begin position="1"/>
        <end position="23"/>
    </location>
</feature>
<evidence type="ECO:0000256" key="4">
    <source>
        <dbReference type="ARBA" id="ARBA00022737"/>
    </source>
</evidence>
<name>A0AAV2ICR3_LYMST</name>
<keyword evidence="11" id="KW-1185">Reference proteome</keyword>
<dbReference type="Gene3D" id="1.25.40.10">
    <property type="entry name" value="Tetratricopeptide repeat domain"/>
    <property type="match status" value="1"/>
</dbReference>
<dbReference type="InterPro" id="IPR049039">
    <property type="entry name" value="RMD1-3_a_helical_rpt"/>
</dbReference>
<dbReference type="GO" id="GO:0005739">
    <property type="term" value="C:mitochondrion"/>
    <property type="evidence" value="ECO:0007669"/>
    <property type="project" value="TreeGrafter"/>
</dbReference>